<evidence type="ECO:0000259" key="1">
    <source>
        <dbReference type="Pfam" id="PF01927"/>
    </source>
</evidence>
<evidence type="ECO:0000313" key="2">
    <source>
        <dbReference type="EMBL" id="QYX30716.1"/>
    </source>
</evidence>
<gene>
    <name evidence="2" type="ORF">K2F26_17800</name>
</gene>
<dbReference type="EMBL" id="CP080598">
    <property type="protein sequence ID" value="QYX30716.1"/>
    <property type="molecule type" value="Genomic_DNA"/>
</dbReference>
<feature type="domain" description="Mut7-C RNAse" evidence="1">
    <location>
        <begin position="6"/>
        <end position="34"/>
    </location>
</feature>
<name>A0ABX8WWA8_9CYAN</name>
<dbReference type="Proteomes" id="UP000826540">
    <property type="component" value="Chromosome"/>
</dbReference>
<protein>
    <submittedName>
        <fullName evidence="2">Mut7-C RNAse domain-containing protein</fullName>
    </submittedName>
</protein>
<accession>A0ABX8WWA8</accession>
<keyword evidence="3" id="KW-1185">Reference proteome</keyword>
<sequence>MSIVNYQLINEFHRCENCAQIYWKGSHYTRLQNFINEIMMNSHS</sequence>
<dbReference type="InterPro" id="IPR002782">
    <property type="entry name" value="Mut7-C_RNAse_dom"/>
</dbReference>
<evidence type="ECO:0000313" key="3">
    <source>
        <dbReference type="Proteomes" id="UP000826540"/>
    </source>
</evidence>
<proteinExistence type="predicted"/>
<dbReference type="Pfam" id="PF01927">
    <property type="entry name" value="Mut7-C"/>
    <property type="match status" value="1"/>
</dbReference>
<reference evidence="2 3" key="1">
    <citation type="journal article" date="2022" name="J. Am. Chem. Soc.">
        <title>Biosynthesis of Guanitoxin Enables Global Environmental Detection in Freshwater Cyanobacteria.</title>
        <authorList>
            <person name="Lima S.T."/>
            <person name="Fallon T.R."/>
            <person name="Cordoza J.L."/>
            <person name="Chekan J.R."/>
            <person name="Delbaje E."/>
            <person name="Hopiavuori A.R."/>
            <person name="Alvarenga D.O."/>
            <person name="Wood S.M."/>
            <person name="Luhavaya H."/>
            <person name="Baumgartner J.T."/>
            <person name="Dorr F.A."/>
            <person name="Etchegaray A."/>
            <person name="Pinto E."/>
            <person name="McKinnie S.M.K."/>
            <person name="Fiore M.F."/>
            <person name="Moore B.S."/>
        </authorList>
    </citation>
    <scope>NUCLEOTIDE SEQUENCE [LARGE SCALE GENOMIC DNA]</scope>
    <source>
        <strain evidence="2 3">ITEP-024</strain>
    </source>
</reference>
<organism evidence="2 3">
    <name type="scientific">Sphaerospermopsis torques-reginae ITEP-024</name>
    <dbReference type="NCBI Taxonomy" id="984208"/>
    <lineage>
        <taxon>Bacteria</taxon>
        <taxon>Bacillati</taxon>
        <taxon>Cyanobacteriota</taxon>
        <taxon>Cyanophyceae</taxon>
        <taxon>Nostocales</taxon>
        <taxon>Aphanizomenonaceae</taxon>
        <taxon>Sphaerospermopsis</taxon>
        <taxon>Sphaerospermopsis torques-reginae</taxon>
    </lineage>
</organism>